<name>A0A252F881_9FIRM</name>
<evidence type="ECO:0000313" key="2">
    <source>
        <dbReference type="Proteomes" id="UP000194903"/>
    </source>
</evidence>
<dbReference type="EMBL" id="NHOC01000001">
    <property type="protein sequence ID" value="OUM21870.1"/>
    <property type="molecule type" value="Genomic_DNA"/>
</dbReference>
<comment type="caution">
    <text evidence="1">The sequence shown here is derived from an EMBL/GenBank/DDBJ whole genome shotgun (WGS) entry which is preliminary data.</text>
</comment>
<keyword evidence="2" id="KW-1185">Reference proteome</keyword>
<sequence length="237" mass="26591">MTLTGFPFALDPADKHRLLTLEEHEGLCCLLDRARHYGGAGDIAFLCMSTCSLLVRFAPEKTGTWTVCGYAFQKAQEPWVWAYLPSLPGTLLAPPSGKLLFHAERADTADVWLERHDPSLSHGARQLARDTARQMHPHSVGFTHLDPAVYADDGIHWYALEPSKSAEEHTILLPQPPAREPEPADSMPADEIRIVPPRITKTWRVVRGEEKYKLGAVDETSDWYVFADRMRSAMTDT</sequence>
<proteinExistence type="predicted"/>
<accession>A0A252F881</accession>
<protein>
    <submittedName>
        <fullName evidence="1">Uncharacterized protein</fullName>
    </submittedName>
</protein>
<dbReference type="Proteomes" id="UP000194903">
    <property type="component" value="Unassembled WGS sequence"/>
</dbReference>
<organism evidence="1 2">
    <name type="scientific">Butyricicoccus porcorum</name>
    <dbReference type="NCBI Taxonomy" id="1945634"/>
    <lineage>
        <taxon>Bacteria</taxon>
        <taxon>Bacillati</taxon>
        <taxon>Bacillota</taxon>
        <taxon>Clostridia</taxon>
        <taxon>Eubacteriales</taxon>
        <taxon>Butyricicoccaceae</taxon>
        <taxon>Butyricicoccus</taxon>
    </lineage>
</organism>
<reference evidence="1 2" key="1">
    <citation type="submission" date="2017-05" db="EMBL/GenBank/DDBJ databases">
        <title>Butyricicoccus porcorum sp. nov. a butyrate-producing bacterium from the swine intestinal tract.</title>
        <authorList>
            <person name="Trachsel J."/>
            <person name="Humphrey S."/>
            <person name="Allen H.K."/>
        </authorList>
    </citation>
    <scope>NUCLEOTIDE SEQUENCE [LARGE SCALE GENOMIC DNA]</scope>
    <source>
        <strain evidence="1">BB10</strain>
    </source>
</reference>
<evidence type="ECO:0000313" key="1">
    <source>
        <dbReference type="EMBL" id="OUM21870.1"/>
    </source>
</evidence>
<gene>
    <name evidence="1" type="ORF">CBW42_01220</name>
</gene>
<dbReference type="AlphaFoldDB" id="A0A252F881"/>
<dbReference type="RefSeq" id="WP_087016932.1">
    <property type="nucleotide sequence ID" value="NZ_CP178353.1"/>
</dbReference>